<comment type="caution">
    <text evidence="2">The sequence shown here is derived from an EMBL/GenBank/DDBJ whole genome shotgun (WGS) entry which is preliminary data.</text>
</comment>
<protein>
    <recommendedName>
        <fullName evidence="1">PiggyBac transposable element-derived protein domain-containing protein</fullName>
    </recommendedName>
</protein>
<evidence type="ECO:0000259" key="1">
    <source>
        <dbReference type="Pfam" id="PF13843"/>
    </source>
</evidence>
<keyword evidence="3" id="KW-1185">Reference proteome</keyword>
<gene>
    <name evidence="2" type="ORF">NQ314_000024</name>
</gene>
<organism evidence="2 3">
    <name type="scientific">Rhamnusium bicolor</name>
    <dbReference type="NCBI Taxonomy" id="1586634"/>
    <lineage>
        <taxon>Eukaryota</taxon>
        <taxon>Metazoa</taxon>
        <taxon>Ecdysozoa</taxon>
        <taxon>Arthropoda</taxon>
        <taxon>Hexapoda</taxon>
        <taxon>Insecta</taxon>
        <taxon>Pterygota</taxon>
        <taxon>Neoptera</taxon>
        <taxon>Endopterygota</taxon>
        <taxon>Coleoptera</taxon>
        <taxon>Polyphaga</taxon>
        <taxon>Cucujiformia</taxon>
        <taxon>Chrysomeloidea</taxon>
        <taxon>Cerambycidae</taxon>
        <taxon>Lepturinae</taxon>
        <taxon>Rhagiini</taxon>
        <taxon>Rhamnusium</taxon>
    </lineage>
</organism>
<dbReference type="AlphaFoldDB" id="A0AAV8ZVU5"/>
<dbReference type="PANTHER" id="PTHR46599">
    <property type="entry name" value="PIGGYBAC TRANSPOSABLE ELEMENT-DERIVED PROTEIN 4"/>
    <property type="match status" value="1"/>
</dbReference>
<accession>A0AAV8ZVU5</accession>
<evidence type="ECO:0000313" key="3">
    <source>
        <dbReference type="Proteomes" id="UP001162156"/>
    </source>
</evidence>
<reference evidence="2" key="1">
    <citation type="journal article" date="2023" name="Insect Mol. Biol.">
        <title>Genome sequencing provides insights into the evolution of gene families encoding plant cell wall-degrading enzymes in longhorned beetles.</title>
        <authorList>
            <person name="Shin N.R."/>
            <person name="Okamura Y."/>
            <person name="Kirsch R."/>
            <person name="Pauchet Y."/>
        </authorList>
    </citation>
    <scope>NUCLEOTIDE SEQUENCE</scope>
    <source>
        <strain evidence="2">RBIC_L_NR</strain>
    </source>
</reference>
<name>A0AAV8ZVU5_9CUCU</name>
<feature type="domain" description="PiggyBac transposable element-derived protein" evidence="1">
    <location>
        <begin position="5"/>
        <end position="149"/>
    </location>
</feature>
<dbReference type="InterPro" id="IPR029526">
    <property type="entry name" value="PGBD"/>
</dbReference>
<proteinExistence type="predicted"/>
<sequence length="151" mass="17895">MFGHFETLLRFWRFADNSENISGDKLFKIRNLLNMLNEKFEKFKEPNKYIAVDETMVPFRGRLSFRQYIPGKPHKNGIKLFKVCDADVYTHRVEIYQDLSITKGENLTKPAVLRLCEAYLNKGRTIVTDNFYTRIELARELLYKNIHLIVT</sequence>
<dbReference type="EMBL" id="JANEYF010000006">
    <property type="protein sequence ID" value="KAJ8972827.1"/>
    <property type="molecule type" value="Genomic_DNA"/>
</dbReference>
<dbReference type="PANTHER" id="PTHR46599:SF3">
    <property type="entry name" value="PIGGYBAC TRANSPOSABLE ELEMENT-DERIVED PROTEIN 4"/>
    <property type="match status" value="1"/>
</dbReference>
<evidence type="ECO:0000313" key="2">
    <source>
        <dbReference type="EMBL" id="KAJ8972827.1"/>
    </source>
</evidence>
<dbReference type="Pfam" id="PF13843">
    <property type="entry name" value="DDE_Tnp_1_7"/>
    <property type="match status" value="1"/>
</dbReference>
<dbReference type="Proteomes" id="UP001162156">
    <property type="component" value="Unassembled WGS sequence"/>
</dbReference>